<proteinExistence type="predicted"/>
<sequence>MSMIHLCEMGLRRVRYLYSRDELMAQDFIDIASGIIEAVVVRNFVEDKICLQASERLVDIAERTPETSGTPGVKRLLGQCFSDTKGNHRARSFYVEYAIAEHARIQHIFAPYTCPPDSLIALLSEKFPSGASLISTKDGRKLSSGIVQQLNGDVLGHENKLERDANPEDFPEDFYGASQIAGHVYVDVPLVGGELILWKKSLDQQTYDSMRGDSHGISFPSIGLPEVVLKPQRGDLILFNSRNLHATRGVPTLPKVEEVEEDEDEEYEDEESDDEDMDEEAELRIINGGQGPACDQLSTTACSETARRGKFATPPLAPIRTVRKAPSLGNSLALSTFILLRDPCKPILFWS</sequence>
<organism evidence="2">
    <name type="scientific">Chromera velia CCMP2878</name>
    <dbReference type="NCBI Taxonomy" id="1169474"/>
    <lineage>
        <taxon>Eukaryota</taxon>
        <taxon>Sar</taxon>
        <taxon>Alveolata</taxon>
        <taxon>Colpodellida</taxon>
        <taxon>Chromeraceae</taxon>
        <taxon>Chromera</taxon>
    </lineage>
</organism>
<name>A0A0G4HTD3_9ALVE</name>
<feature type="region of interest" description="Disordered" evidence="1">
    <location>
        <begin position="254"/>
        <end position="280"/>
    </location>
</feature>
<evidence type="ECO:0000313" key="2">
    <source>
        <dbReference type="EMBL" id="CEM47673.1"/>
    </source>
</evidence>
<evidence type="ECO:0000256" key="1">
    <source>
        <dbReference type="SAM" id="MobiDB-lite"/>
    </source>
</evidence>
<dbReference type="EMBL" id="CDMZ01003812">
    <property type="protein sequence ID" value="CEM47673.1"/>
    <property type="molecule type" value="Genomic_DNA"/>
</dbReference>
<accession>A0A0G4HTD3</accession>
<protein>
    <submittedName>
        <fullName evidence="2">Uncharacterized protein</fullName>
    </submittedName>
</protein>
<reference evidence="2" key="1">
    <citation type="submission" date="2014-11" db="EMBL/GenBank/DDBJ databases">
        <authorList>
            <person name="Otto D Thomas"/>
            <person name="Naeem Raeece"/>
        </authorList>
    </citation>
    <scope>NUCLEOTIDE SEQUENCE</scope>
</reference>
<dbReference type="VEuPathDB" id="CryptoDB:Cvel_8461"/>
<dbReference type="AlphaFoldDB" id="A0A0G4HTD3"/>
<gene>
    <name evidence="2" type="ORF">Cvel_8461</name>
</gene>
<dbReference type="PhylomeDB" id="A0A0G4HTD3"/>
<feature type="compositionally biased region" description="Acidic residues" evidence="1">
    <location>
        <begin position="258"/>
        <end position="280"/>
    </location>
</feature>